<protein>
    <recommendedName>
        <fullName evidence="14">FAD-dependent oxidoreductase</fullName>
    </recommendedName>
</protein>
<keyword evidence="9" id="KW-0411">Iron-sulfur</keyword>
<evidence type="ECO:0000259" key="11">
    <source>
        <dbReference type="Pfam" id="PF07992"/>
    </source>
</evidence>
<evidence type="ECO:0000313" key="12">
    <source>
        <dbReference type="EMBL" id="AVO54510.1"/>
    </source>
</evidence>
<evidence type="ECO:0008006" key="14">
    <source>
        <dbReference type="Google" id="ProtNLM"/>
    </source>
</evidence>
<proteinExistence type="inferred from homology"/>
<keyword evidence="6" id="KW-0479">Metal-binding</keyword>
<gene>
    <name evidence="12" type="ORF">C7A17_17655</name>
</gene>
<dbReference type="InterPro" id="IPR051793">
    <property type="entry name" value="NADH:flavin_oxidoreductase"/>
</dbReference>
<dbReference type="InterPro" id="IPR001155">
    <property type="entry name" value="OxRdtase_FMN_N"/>
</dbReference>
<evidence type="ECO:0000256" key="8">
    <source>
        <dbReference type="ARBA" id="ARBA00023004"/>
    </source>
</evidence>
<evidence type="ECO:0000256" key="6">
    <source>
        <dbReference type="ARBA" id="ARBA00022723"/>
    </source>
</evidence>
<dbReference type="SUPFAM" id="SSF51905">
    <property type="entry name" value="FAD/NAD(P)-binding domain"/>
    <property type="match status" value="1"/>
</dbReference>
<evidence type="ECO:0000313" key="13">
    <source>
        <dbReference type="Proteomes" id="UP000238327"/>
    </source>
</evidence>
<evidence type="ECO:0000256" key="7">
    <source>
        <dbReference type="ARBA" id="ARBA00023002"/>
    </source>
</evidence>
<dbReference type="InterPro" id="IPR036188">
    <property type="entry name" value="FAD/NAD-bd_sf"/>
</dbReference>
<dbReference type="GO" id="GO:0010181">
    <property type="term" value="F:FMN binding"/>
    <property type="evidence" value="ECO:0007669"/>
    <property type="project" value="InterPro"/>
</dbReference>
<dbReference type="GO" id="GO:0046872">
    <property type="term" value="F:metal ion binding"/>
    <property type="evidence" value="ECO:0007669"/>
    <property type="project" value="UniProtKB-KW"/>
</dbReference>
<dbReference type="Gene3D" id="3.20.20.70">
    <property type="entry name" value="Aldolase class I"/>
    <property type="match status" value="1"/>
</dbReference>
<keyword evidence="5" id="KW-0288">FMN</keyword>
<dbReference type="Pfam" id="PF07992">
    <property type="entry name" value="Pyr_redox_2"/>
    <property type="match status" value="1"/>
</dbReference>
<dbReference type="Gene3D" id="3.40.50.720">
    <property type="entry name" value="NAD(P)-binding Rossmann-like Domain"/>
    <property type="match status" value="1"/>
</dbReference>
<feature type="domain" description="NADH:flavin oxidoreductase/NADH oxidase N-terminal" evidence="10">
    <location>
        <begin position="18"/>
        <end position="357"/>
    </location>
</feature>
<dbReference type="Proteomes" id="UP000238327">
    <property type="component" value="Chromosome"/>
</dbReference>
<dbReference type="PRINTS" id="PR00368">
    <property type="entry name" value="FADPNR"/>
</dbReference>
<comment type="cofactor">
    <cofactor evidence="1">
        <name>FMN</name>
        <dbReference type="ChEBI" id="CHEBI:58210"/>
    </cofactor>
</comment>
<comment type="similarity">
    <text evidence="3">In the N-terminal section; belongs to the NADH:flavin oxidoreductase/NADH oxidase family.</text>
</comment>
<dbReference type="PANTHER" id="PTHR42917">
    <property type="entry name" value="2,4-DIENOYL-COA REDUCTASE"/>
    <property type="match status" value="1"/>
</dbReference>
<keyword evidence="8" id="KW-0408">Iron</keyword>
<evidence type="ECO:0000256" key="5">
    <source>
        <dbReference type="ARBA" id="ARBA00022643"/>
    </source>
</evidence>
<dbReference type="AlphaFoldDB" id="A0A2R3QS21"/>
<dbReference type="GO" id="GO:0051536">
    <property type="term" value="F:iron-sulfur cluster binding"/>
    <property type="evidence" value="ECO:0007669"/>
    <property type="project" value="UniProtKB-KW"/>
</dbReference>
<sequence>MRKMTQPKTPGELRYPSIFSPLKIGNITVRNRLMQTAHAKGFASAEGLTNDRDIHYQAERAKGGIGLIVTGARHTHPASTGPNRSLARGNRQEMIERDAEMVNAVHAFGARIIAQLIHFGPQGRSGALDDYRVQWGPSTMKSPAYNEWAKEMTKAEMDEVSEHFALSALNAKAAGFDGVELHYSHGYLHQQFLSFVYNKRTDEYGGSLDNIVRFPIETMQRVRDAVGPDFVVGIRVSLDECTVDGMHADTAIQMTRKLVETGLIDYVSATAGTYAAHADQIPPGDYPENWLVDDGARLRAALREISEIPLFIVGHIVDPEKAEALVANGATDMVAMTRTQIADPEFCNKLREGREDEINHCIRCNQACIARLMAGNAISCVVNPAAGREQRFGLHTLKPAETPGHWLVVGGGPAGMKAALTLRQRGHRVTLVEKDDRLGGLLNLAARMPRRHKFAFIPRDLERQLRKAGVEIRLNCAMSADEVVAFGADGVLLATGSTPLKTAFTSTRPAVDRVPGTEQDNVLSVVEVLEDPARVGKRVVLFDEDGGRYALGTAEYLLDRGHQVHLVSRFIALAPNLALTLDLPVNYQHVFRKGLQYTLNSWVRRIDGQRAQLLNLFTDQDSACLEADTFVIAAGHSPHDALYRPLQGRVKNLHCIGDARLPRPLQDTLYEGMLAGRELLDDPNRFIEQGELEGFGADWRTAMGAPVG</sequence>
<dbReference type="SUPFAM" id="SSF51395">
    <property type="entry name" value="FMN-linked oxidoreductases"/>
    <property type="match status" value="1"/>
</dbReference>
<evidence type="ECO:0000256" key="4">
    <source>
        <dbReference type="ARBA" id="ARBA00022630"/>
    </source>
</evidence>
<dbReference type="EMBL" id="CP027657">
    <property type="protein sequence ID" value="AVO54510.1"/>
    <property type="molecule type" value="Genomic_DNA"/>
</dbReference>
<feature type="domain" description="FAD/NAD(P)-binding" evidence="11">
    <location>
        <begin position="407"/>
        <end position="643"/>
    </location>
</feature>
<organism evidence="12 13">
    <name type="scientific">Ectopseudomonas mendocina</name>
    <name type="common">Pseudomonas mendocina</name>
    <dbReference type="NCBI Taxonomy" id="300"/>
    <lineage>
        <taxon>Bacteria</taxon>
        <taxon>Pseudomonadati</taxon>
        <taxon>Pseudomonadota</taxon>
        <taxon>Gammaproteobacteria</taxon>
        <taxon>Pseudomonadales</taxon>
        <taxon>Pseudomonadaceae</taxon>
        <taxon>Ectopseudomonas</taxon>
    </lineage>
</organism>
<dbReference type="Gene3D" id="3.50.50.60">
    <property type="entry name" value="FAD/NAD(P)-binding domain"/>
    <property type="match status" value="1"/>
</dbReference>
<evidence type="ECO:0000256" key="3">
    <source>
        <dbReference type="ARBA" id="ARBA00011048"/>
    </source>
</evidence>
<evidence type="ECO:0000256" key="1">
    <source>
        <dbReference type="ARBA" id="ARBA00001917"/>
    </source>
</evidence>
<dbReference type="GO" id="GO:0016491">
    <property type="term" value="F:oxidoreductase activity"/>
    <property type="evidence" value="ECO:0007669"/>
    <property type="project" value="UniProtKB-KW"/>
</dbReference>
<keyword evidence="7" id="KW-0560">Oxidoreductase</keyword>
<evidence type="ECO:0000259" key="10">
    <source>
        <dbReference type="Pfam" id="PF00724"/>
    </source>
</evidence>
<dbReference type="InterPro" id="IPR013785">
    <property type="entry name" value="Aldolase_TIM"/>
</dbReference>
<reference evidence="12 13" key="1">
    <citation type="submission" date="2018-03" db="EMBL/GenBank/DDBJ databases">
        <title>Complete genome sequence and methylome analysis of Pseudomonas mendocina NEB 698.</title>
        <authorList>
            <person name="Morgan R.D."/>
        </authorList>
    </citation>
    <scope>NUCLEOTIDE SEQUENCE [LARGE SCALE GENOMIC DNA]</scope>
    <source>
        <strain evidence="12 13">NEB698</strain>
    </source>
</reference>
<dbReference type="InterPro" id="IPR023753">
    <property type="entry name" value="FAD/NAD-binding_dom"/>
</dbReference>
<evidence type="ECO:0000256" key="9">
    <source>
        <dbReference type="ARBA" id="ARBA00023014"/>
    </source>
</evidence>
<comment type="cofactor">
    <cofactor evidence="2">
        <name>[4Fe-4S] cluster</name>
        <dbReference type="ChEBI" id="CHEBI:49883"/>
    </cofactor>
</comment>
<dbReference type="Pfam" id="PF00724">
    <property type="entry name" value="Oxidored_FMN"/>
    <property type="match status" value="1"/>
</dbReference>
<accession>A0A2R3QS21</accession>
<evidence type="ECO:0000256" key="2">
    <source>
        <dbReference type="ARBA" id="ARBA00001966"/>
    </source>
</evidence>
<name>A0A2R3QS21_ECTME</name>
<dbReference type="PANTHER" id="PTHR42917:SF2">
    <property type="entry name" value="2,4-DIENOYL-COA REDUCTASE [(2E)-ENOYL-COA-PRODUCING]"/>
    <property type="match status" value="1"/>
</dbReference>
<keyword evidence="4" id="KW-0285">Flavoprotein</keyword>